<evidence type="ECO:0000313" key="1">
    <source>
        <dbReference type="EMBL" id="KKL44389.1"/>
    </source>
</evidence>
<comment type="caution">
    <text evidence="1">The sequence shown here is derived from an EMBL/GenBank/DDBJ whole genome shotgun (WGS) entry which is preliminary data.</text>
</comment>
<name>A0A0F9C5D7_9ZZZZ</name>
<gene>
    <name evidence="1" type="ORF">LCGC14_2366190</name>
</gene>
<accession>A0A0F9C5D7</accession>
<proteinExistence type="predicted"/>
<reference evidence="1" key="1">
    <citation type="journal article" date="2015" name="Nature">
        <title>Complex archaea that bridge the gap between prokaryotes and eukaryotes.</title>
        <authorList>
            <person name="Spang A."/>
            <person name="Saw J.H."/>
            <person name="Jorgensen S.L."/>
            <person name="Zaremba-Niedzwiedzka K."/>
            <person name="Martijn J."/>
            <person name="Lind A.E."/>
            <person name="van Eijk R."/>
            <person name="Schleper C."/>
            <person name="Guy L."/>
            <person name="Ettema T.J."/>
        </authorList>
    </citation>
    <scope>NUCLEOTIDE SEQUENCE</scope>
</reference>
<dbReference type="EMBL" id="LAZR01034778">
    <property type="protein sequence ID" value="KKL44389.1"/>
    <property type="molecule type" value="Genomic_DNA"/>
</dbReference>
<sequence>MLLSIDEAKFRKQMKASADLRKIIRRQEKEFKIKIEAEQAAIQIEKDNYGMSAAEYWKEQVEEAKKGSQRLKVARIRLDLGGSLRETPNVGPDSSEEFIRPKTADLERYKEKVKKGYFKDNLRREMREIEILMENEHETYTRHDWDYLYKRWNKVHTRIHNPTARFSIAGAVPGKLPKEKQQEVNQREAIKNLLNFSKKELENAKRYNFSRLKT</sequence>
<organism evidence="1">
    <name type="scientific">marine sediment metagenome</name>
    <dbReference type="NCBI Taxonomy" id="412755"/>
    <lineage>
        <taxon>unclassified sequences</taxon>
        <taxon>metagenomes</taxon>
        <taxon>ecological metagenomes</taxon>
    </lineage>
</organism>
<protein>
    <submittedName>
        <fullName evidence="1">Uncharacterized protein</fullName>
    </submittedName>
</protein>
<dbReference type="AlphaFoldDB" id="A0A0F9C5D7"/>